<keyword evidence="2 5" id="KW-0479">Metal-binding</keyword>
<dbReference type="EMBL" id="CP046315">
    <property type="protein sequence ID" value="QGS09985.1"/>
    <property type="molecule type" value="Genomic_DNA"/>
</dbReference>
<dbReference type="SUPFAM" id="SSF50129">
    <property type="entry name" value="GroES-like"/>
    <property type="match status" value="1"/>
</dbReference>
<dbReference type="Gene3D" id="3.90.180.10">
    <property type="entry name" value="Medium-chain alcohol dehydrogenases, catalytic domain"/>
    <property type="match status" value="1"/>
</dbReference>
<dbReference type="GO" id="GO:0016491">
    <property type="term" value="F:oxidoreductase activity"/>
    <property type="evidence" value="ECO:0007669"/>
    <property type="project" value="UniProtKB-KW"/>
</dbReference>
<evidence type="ECO:0000256" key="3">
    <source>
        <dbReference type="ARBA" id="ARBA00022833"/>
    </source>
</evidence>
<evidence type="ECO:0000313" key="7">
    <source>
        <dbReference type="EMBL" id="QGS09985.1"/>
    </source>
</evidence>
<name>A0A857A6A8_9ACTO</name>
<dbReference type="InterPro" id="IPR020843">
    <property type="entry name" value="ER"/>
</dbReference>
<dbReference type="RefSeq" id="WP_003797272.1">
    <property type="nucleotide sequence ID" value="NZ_CP046315.1"/>
</dbReference>
<dbReference type="Gene3D" id="3.40.50.720">
    <property type="entry name" value="NAD(P)-binding Rossmann-like Domain"/>
    <property type="match status" value="1"/>
</dbReference>
<dbReference type="Pfam" id="PF00107">
    <property type="entry name" value="ADH_zinc_N"/>
    <property type="match status" value="1"/>
</dbReference>
<protein>
    <submittedName>
        <fullName evidence="7">Zinc-binding dehydrogenase</fullName>
    </submittedName>
</protein>
<comment type="similarity">
    <text evidence="5">Belongs to the zinc-containing alcohol dehydrogenase family.</text>
</comment>
<reference evidence="7 8" key="1">
    <citation type="submission" date="2019-11" db="EMBL/GenBank/DDBJ databases">
        <title>FDA dAtabase for Regulatory Grade micrObial Sequences (FDA-ARGOS): Supporting development and validation of Infectious Disease Dx tests.</title>
        <authorList>
            <person name="Stonesifer R."/>
            <person name="Tallon L."/>
            <person name="Sadzewicz L."/>
            <person name="Vavikolanu K."/>
            <person name="Mehta A."/>
            <person name="Aluvathingal J."/>
            <person name="Nadendla S."/>
            <person name="Myers T."/>
            <person name="Yan Y."/>
            <person name="Sichtig H."/>
        </authorList>
    </citation>
    <scope>NUCLEOTIDE SEQUENCE [LARGE SCALE GENOMIC DNA]</scope>
    <source>
        <strain evidence="7 8">FDAARGOS_732</strain>
    </source>
</reference>
<accession>A0A857A6A8</accession>
<dbReference type="Proteomes" id="UP000424490">
    <property type="component" value="Chromosome"/>
</dbReference>
<evidence type="ECO:0000256" key="4">
    <source>
        <dbReference type="ARBA" id="ARBA00023002"/>
    </source>
</evidence>
<dbReference type="AlphaFoldDB" id="A0A857A6A8"/>
<evidence type="ECO:0000256" key="5">
    <source>
        <dbReference type="RuleBase" id="RU361277"/>
    </source>
</evidence>
<comment type="cofactor">
    <cofactor evidence="1 5">
        <name>Zn(2+)</name>
        <dbReference type="ChEBI" id="CHEBI:29105"/>
    </cofactor>
</comment>
<dbReference type="InterPro" id="IPR013154">
    <property type="entry name" value="ADH-like_N"/>
</dbReference>
<dbReference type="PROSITE" id="PS00059">
    <property type="entry name" value="ADH_ZINC"/>
    <property type="match status" value="1"/>
</dbReference>
<evidence type="ECO:0000256" key="1">
    <source>
        <dbReference type="ARBA" id="ARBA00001947"/>
    </source>
</evidence>
<dbReference type="SMART" id="SM00829">
    <property type="entry name" value="PKS_ER"/>
    <property type="match status" value="1"/>
</dbReference>
<dbReference type="PANTHER" id="PTHR42813">
    <property type="entry name" value="ZINC-TYPE ALCOHOL DEHYDROGENASE-LIKE"/>
    <property type="match status" value="1"/>
</dbReference>
<evidence type="ECO:0000259" key="6">
    <source>
        <dbReference type="SMART" id="SM00829"/>
    </source>
</evidence>
<dbReference type="Pfam" id="PF08240">
    <property type="entry name" value="ADH_N"/>
    <property type="match status" value="1"/>
</dbReference>
<evidence type="ECO:0000256" key="2">
    <source>
        <dbReference type="ARBA" id="ARBA00022723"/>
    </source>
</evidence>
<dbReference type="InterPro" id="IPR036291">
    <property type="entry name" value="NAD(P)-bd_dom_sf"/>
</dbReference>
<dbReference type="InterPro" id="IPR011032">
    <property type="entry name" value="GroES-like_sf"/>
</dbReference>
<dbReference type="CDD" id="cd08287">
    <property type="entry name" value="FDH_like_ADH3"/>
    <property type="match status" value="1"/>
</dbReference>
<dbReference type="SUPFAM" id="SSF51735">
    <property type="entry name" value="NAD(P)-binding Rossmann-fold domains"/>
    <property type="match status" value="1"/>
</dbReference>
<gene>
    <name evidence="7" type="ORF">FOC40_00180</name>
</gene>
<keyword evidence="4" id="KW-0560">Oxidoreductase</keyword>
<dbReference type="InterPro" id="IPR002328">
    <property type="entry name" value="ADH_Zn_CS"/>
</dbReference>
<proteinExistence type="inferred from homology"/>
<organism evidence="7 8">
    <name type="scientific">Schaalia odontolytica</name>
    <dbReference type="NCBI Taxonomy" id="1660"/>
    <lineage>
        <taxon>Bacteria</taxon>
        <taxon>Bacillati</taxon>
        <taxon>Actinomycetota</taxon>
        <taxon>Actinomycetes</taxon>
        <taxon>Actinomycetales</taxon>
        <taxon>Actinomycetaceae</taxon>
        <taxon>Schaalia</taxon>
    </lineage>
</organism>
<evidence type="ECO:0000313" key="8">
    <source>
        <dbReference type="Proteomes" id="UP000424490"/>
    </source>
</evidence>
<dbReference type="InterPro" id="IPR013149">
    <property type="entry name" value="ADH-like_C"/>
</dbReference>
<dbReference type="GO" id="GO:0008270">
    <property type="term" value="F:zinc ion binding"/>
    <property type="evidence" value="ECO:0007669"/>
    <property type="project" value="InterPro"/>
</dbReference>
<keyword evidence="3 5" id="KW-0862">Zinc</keyword>
<feature type="domain" description="Enoyl reductase (ER)" evidence="6">
    <location>
        <begin position="7"/>
        <end position="344"/>
    </location>
</feature>
<sequence length="346" mass="36063">MRAVIMHAPGNVTVEDMPMPTILEPTDAIIKLAATCICGSDLWPYRGAQYVHEQRMGHEYVGTVTEVGSAVTTVKPGDFVVGSFCISCGECEICRAGYPSRCATAAAQGDPFVGTRAGGTQAEYARVPLADGTLVKTPATPTSEQIPSLLAASDVLGTGWFAADEAGAAHGKTIVVVGDGAVGLGAIIAAKQLGASRIIAMSRHADRQALARQFGATDIVEERGEEGIARIKEMTGGLGADGVVEAVGNEASFDQALGCVRPGGHLSFVGVPHGVSLDMGRMFGAEVHMFGGPAAVRKYLPTMIDLIYRSEINPGAVFDLVLPLEQAAEGYAAMDERRATKVMLTV</sequence>
<dbReference type="PANTHER" id="PTHR42813:SF2">
    <property type="entry name" value="DEHYDROGENASE, ZINC-CONTAINING, PUTATIVE (AFU_ORTHOLOGUE AFUA_2G02810)-RELATED"/>
    <property type="match status" value="1"/>
</dbReference>